<name>A0A450Z4L7_9GAMM</name>
<gene>
    <name evidence="1" type="ORF">BECKTC1821E_GA0114239_11277</name>
</gene>
<organism evidence="1">
    <name type="scientific">Candidatus Kentrum sp. TC</name>
    <dbReference type="NCBI Taxonomy" id="2126339"/>
    <lineage>
        <taxon>Bacteria</taxon>
        <taxon>Pseudomonadati</taxon>
        <taxon>Pseudomonadota</taxon>
        <taxon>Gammaproteobacteria</taxon>
        <taxon>Candidatus Kentrum</taxon>
    </lineage>
</organism>
<dbReference type="InterPro" id="IPR011990">
    <property type="entry name" value="TPR-like_helical_dom_sf"/>
</dbReference>
<proteinExistence type="predicted"/>
<dbReference type="Gene3D" id="1.25.40.10">
    <property type="entry name" value="Tetratricopeptide repeat domain"/>
    <property type="match status" value="1"/>
</dbReference>
<dbReference type="EMBL" id="CAADFT010000127">
    <property type="protein sequence ID" value="VFK48712.1"/>
    <property type="molecule type" value="Genomic_DNA"/>
</dbReference>
<accession>A0A450Z4L7</accession>
<sequence>MKRPWEHFFKIMRKDRGFQDDARRKGLFAIFFLISDGNPLVNRYRSLVSSMLY</sequence>
<dbReference type="AlphaFoldDB" id="A0A450Z4L7"/>
<reference evidence="1" key="1">
    <citation type="submission" date="2019-02" db="EMBL/GenBank/DDBJ databases">
        <authorList>
            <person name="Gruber-Vodicka R. H."/>
            <person name="Seah K. B. B."/>
        </authorList>
    </citation>
    <scope>NUCLEOTIDE SEQUENCE</scope>
    <source>
        <strain evidence="1">BECK_BZ125</strain>
    </source>
</reference>
<dbReference type="Pfam" id="PF14561">
    <property type="entry name" value="TPR_20"/>
    <property type="match status" value="1"/>
</dbReference>
<protein>
    <submittedName>
        <fullName evidence="1">Putative thioredoxin</fullName>
    </submittedName>
</protein>
<evidence type="ECO:0000313" key="1">
    <source>
        <dbReference type="EMBL" id="VFK48712.1"/>
    </source>
</evidence>